<dbReference type="InterPro" id="IPR038765">
    <property type="entry name" value="Papain-like_cys_pep_sf"/>
</dbReference>
<reference evidence="2 3" key="1">
    <citation type="submission" date="2023-07" db="EMBL/GenBank/DDBJ databases">
        <title>Genomic Encyclopedia of Type Strains, Phase IV (KMG-IV): sequencing the most valuable type-strain genomes for metagenomic binning, comparative biology and taxonomic classification.</title>
        <authorList>
            <person name="Goeker M."/>
        </authorList>
    </citation>
    <scope>NUCLEOTIDE SEQUENCE [LARGE SCALE GENOMIC DNA]</scope>
    <source>
        <strain evidence="2 3">DSM 12751</strain>
    </source>
</reference>
<keyword evidence="1" id="KW-0732">Signal</keyword>
<dbReference type="RefSeq" id="WP_307396302.1">
    <property type="nucleotide sequence ID" value="NZ_BAAADK010000002.1"/>
</dbReference>
<sequence>MKKALTFVVTFLLIFPSSSILAKSDLGITAQDVLAIYEGVTLEELQQQIADAAEALGTSEEEITKQIYAELRQQQLLTQLEEAQFGTQSDGKGNGKYTLGSSSKGNLFYETASTIGISHGHIGMYYSTATLIESVPSAGVRSLSRTNKKVDNGARIQSVKSSYATSTQKTNAANWAYGRRGESYSYNFATNRQTSCVGAKNCSKLVWCAFKDKAGIDLDHNKGLGVYPKDIRDSSMVQTLKTY</sequence>
<evidence type="ECO:0000313" key="3">
    <source>
        <dbReference type="Proteomes" id="UP001235840"/>
    </source>
</evidence>
<dbReference type="Proteomes" id="UP001235840">
    <property type="component" value="Unassembled WGS sequence"/>
</dbReference>
<organism evidence="2 3">
    <name type="scientific">Caldalkalibacillus horti</name>
    <dbReference type="NCBI Taxonomy" id="77523"/>
    <lineage>
        <taxon>Bacteria</taxon>
        <taxon>Bacillati</taxon>
        <taxon>Bacillota</taxon>
        <taxon>Bacilli</taxon>
        <taxon>Bacillales</taxon>
        <taxon>Bacillaceae</taxon>
        <taxon>Caldalkalibacillus</taxon>
    </lineage>
</organism>
<dbReference type="SUPFAM" id="SSF54001">
    <property type="entry name" value="Cysteine proteinases"/>
    <property type="match status" value="1"/>
</dbReference>
<feature type="signal peptide" evidence="1">
    <location>
        <begin position="1"/>
        <end position="22"/>
    </location>
</feature>
<keyword evidence="3" id="KW-1185">Reference proteome</keyword>
<feature type="chain" id="PRO_5045566312" evidence="1">
    <location>
        <begin position="23"/>
        <end position="243"/>
    </location>
</feature>
<protein>
    <submittedName>
        <fullName evidence="2">Uncharacterized protein YycO</fullName>
    </submittedName>
</protein>
<proteinExistence type="predicted"/>
<dbReference type="Gene3D" id="3.90.1720.10">
    <property type="entry name" value="endopeptidase domain like (from Nostoc punctiforme)"/>
    <property type="match status" value="1"/>
</dbReference>
<accession>A0ABT9W2C8</accession>
<dbReference type="EMBL" id="JAUSTY010000015">
    <property type="protein sequence ID" value="MDQ0167410.1"/>
    <property type="molecule type" value="Genomic_DNA"/>
</dbReference>
<evidence type="ECO:0000313" key="2">
    <source>
        <dbReference type="EMBL" id="MDQ0167410.1"/>
    </source>
</evidence>
<gene>
    <name evidence="2" type="ORF">J2S11_003335</name>
</gene>
<evidence type="ECO:0000256" key="1">
    <source>
        <dbReference type="SAM" id="SignalP"/>
    </source>
</evidence>
<comment type="caution">
    <text evidence="2">The sequence shown here is derived from an EMBL/GenBank/DDBJ whole genome shotgun (WGS) entry which is preliminary data.</text>
</comment>
<name>A0ABT9W2C8_9BACI</name>